<evidence type="ECO:0000313" key="3">
    <source>
        <dbReference type="Proteomes" id="UP001169063"/>
    </source>
</evidence>
<feature type="transmembrane region" description="Helical" evidence="1">
    <location>
        <begin position="140"/>
        <end position="161"/>
    </location>
</feature>
<feature type="transmembrane region" description="Helical" evidence="1">
    <location>
        <begin position="15"/>
        <end position="37"/>
    </location>
</feature>
<dbReference type="Proteomes" id="UP001169063">
    <property type="component" value="Unassembled WGS sequence"/>
</dbReference>
<dbReference type="RefSeq" id="WP_302108648.1">
    <property type="nucleotide sequence ID" value="NZ_JAUKTR010000001.1"/>
</dbReference>
<keyword evidence="3" id="KW-1185">Reference proteome</keyword>
<evidence type="ECO:0008006" key="4">
    <source>
        <dbReference type="Google" id="ProtNLM"/>
    </source>
</evidence>
<accession>A0ABT8SK70</accession>
<feature type="transmembrane region" description="Helical" evidence="1">
    <location>
        <begin position="49"/>
        <end position="78"/>
    </location>
</feature>
<keyword evidence="1" id="KW-1133">Transmembrane helix</keyword>
<reference evidence="2" key="1">
    <citation type="submission" date="2023-07" db="EMBL/GenBank/DDBJ databases">
        <title>Brevundimonas soil sp. nov., isolated from the soil of chemical plant.</title>
        <authorList>
            <person name="Wu N."/>
        </authorList>
    </citation>
    <scope>NUCLEOTIDE SEQUENCE</scope>
    <source>
        <strain evidence="2">XZ-24</strain>
    </source>
</reference>
<protein>
    <recommendedName>
        <fullName evidence="4">Rod shape-determining protein MreD</fullName>
    </recommendedName>
</protein>
<organism evidence="2 3">
    <name type="scientific">Peiella sedimenti</name>
    <dbReference type="NCBI Taxonomy" id="3061083"/>
    <lineage>
        <taxon>Bacteria</taxon>
        <taxon>Pseudomonadati</taxon>
        <taxon>Pseudomonadota</taxon>
        <taxon>Alphaproteobacteria</taxon>
        <taxon>Caulobacterales</taxon>
        <taxon>Caulobacteraceae</taxon>
        <taxon>Peiella</taxon>
    </lineage>
</organism>
<dbReference type="EMBL" id="JAUKTR010000001">
    <property type="protein sequence ID" value="MDO1558228.1"/>
    <property type="molecule type" value="Genomic_DNA"/>
</dbReference>
<sequence length="172" mass="18846">MPRPAPVRVVGPLSWIVWPTLIALAVTIVLGTPIKLFRLSPPEPVIPLVLAFAWPLIRPSVLAPLALFAAGLFLDLFWGGPTGLWPLALLAVYGLTLFARNFIVGQERRVLFAWYVGGVLLAYLIVYVAVAVQAQNAPSVIALVFGILPTILLFPAANWMIETFDDGDMRFR</sequence>
<keyword evidence="1" id="KW-0472">Membrane</keyword>
<name>A0ABT8SK70_9CAUL</name>
<proteinExistence type="predicted"/>
<comment type="caution">
    <text evidence="2">The sequence shown here is derived from an EMBL/GenBank/DDBJ whole genome shotgun (WGS) entry which is preliminary data.</text>
</comment>
<keyword evidence="1" id="KW-0812">Transmembrane</keyword>
<gene>
    <name evidence="2" type="ORF">Q0812_02125</name>
</gene>
<feature type="transmembrane region" description="Helical" evidence="1">
    <location>
        <begin position="110"/>
        <end position="134"/>
    </location>
</feature>
<feature type="transmembrane region" description="Helical" evidence="1">
    <location>
        <begin position="84"/>
        <end position="103"/>
    </location>
</feature>
<evidence type="ECO:0000313" key="2">
    <source>
        <dbReference type="EMBL" id="MDO1558228.1"/>
    </source>
</evidence>
<evidence type="ECO:0000256" key="1">
    <source>
        <dbReference type="SAM" id="Phobius"/>
    </source>
</evidence>